<dbReference type="InterPro" id="IPR004521">
    <property type="entry name" value="Uncharacterised_CHP00451"/>
</dbReference>
<dbReference type="Pfam" id="PF25304">
    <property type="entry name" value="WHD_eIF2D"/>
    <property type="match status" value="1"/>
</dbReference>
<gene>
    <name evidence="4" type="ORF">SCHCODRAFT_59812</name>
</gene>
<name>D8QDE9_SCHCM</name>
<dbReference type="GO" id="GO:0003723">
    <property type="term" value="F:RNA binding"/>
    <property type="evidence" value="ECO:0007669"/>
    <property type="project" value="InterPro"/>
</dbReference>
<dbReference type="InterPro" id="IPR039759">
    <property type="entry name" value="eIF2D_SUI1"/>
</dbReference>
<dbReference type="Pfam" id="PF01253">
    <property type="entry name" value="SUI1"/>
    <property type="match status" value="1"/>
</dbReference>
<dbReference type="STRING" id="578458.D8QDE9"/>
<dbReference type="PROSITE" id="PS50296">
    <property type="entry name" value="SUI1"/>
    <property type="match status" value="1"/>
</dbReference>
<dbReference type="AlphaFoldDB" id="D8QDE9"/>
<proteinExistence type="predicted"/>
<dbReference type="InterPro" id="IPR001950">
    <property type="entry name" value="SUI1"/>
</dbReference>
<evidence type="ECO:0000256" key="2">
    <source>
        <dbReference type="SAM" id="MobiDB-lite"/>
    </source>
</evidence>
<dbReference type="InterPro" id="IPR036877">
    <property type="entry name" value="SUI1_dom_sf"/>
</dbReference>
<protein>
    <recommendedName>
        <fullName evidence="3">SUI1 domain-containing protein</fullName>
    </recommendedName>
</protein>
<dbReference type="InParanoid" id="D8QDE9"/>
<evidence type="ECO:0000313" key="4">
    <source>
        <dbReference type="EMBL" id="EFI93666.1"/>
    </source>
</evidence>
<dbReference type="GO" id="GO:0005737">
    <property type="term" value="C:cytoplasm"/>
    <property type="evidence" value="ECO:0007669"/>
    <property type="project" value="UniProtKB-SubCell"/>
</dbReference>
<dbReference type="InterPro" id="IPR057429">
    <property type="entry name" value="WH_eIF2D"/>
</dbReference>
<dbReference type="CDD" id="cd11610">
    <property type="entry name" value="eIF2D_N"/>
    <property type="match status" value="1"/>
</dbReference>
<dbReference type="InterPro" id="IPR048248">
    <property type="entry name" value="PUA_eIF2d-like"/>
</dbReference>
<dbReference type="CDD" id="cd11608">
    <property type="entry name" value="eIF2D_C"/>
    <property type="match status" value="1"/>
</dbReference>
<reference evidence="4 5" key="1">
    <citation type="journal article" date="2010" name="Nat. Biotechnol.">
        <title>Genome sequence of the model mushroom Schizophyllum commune.</title>
        <authorList>
            <person name="Ohm R.A."/>
            <person name="de Jong J.F."/>
            <person name="Lugones L.G."/>
            <person name="Aerts A."/>
            <person name="Kothe E."/>
            <person name="Stajich J.E."/>
            <person name="de Vries R.P."/>
            <person name="Record E."/>
            <person name="Levasseur A."/>
            <person name="Baker S.E."/>
            <person name="Bartholomew K.A."/>
            <person name="Coutinho P.M."/>
            <person name="Erdmann S."/>
            <person name="Fowler T.J."/>
            <person name="Gathman A.C."/>
            <person name="Lombard V."/>
            <person name="Henrissat B."/>
            <person name="Knabe N."/>
            <person name="Kuees U."/>
            <person name="Lilly W.W."/>
            <person name="Lindquist E."/>
            <person name="Lucas S."/>
            <person name="Magnuson J.K."/>
            <person name="Piumi F."/>
            <person name="Raudaskoski M."/>
            <person name="Salamov A."/>
            <person name="Schmutz J."/>
            <person name="Schwarze F.W.M.R."/>
            <person name="vanKuyk P.A."/>
            <person name="Horton J.S."/>
            <person name="Grigoriev I.V."/>
            <person name="Woesten H.A.B."/>
        </authorList>
    </citation>
    <scope>NUCLEOTIDE SEQUENCE [LARGE SCALE GENOMIC DNA]</scope>
    <source>
        <strain evidence="5">H4-8 / FGSC 9210</strain>
    </source>
</reference>
<feature type="region of interest" description="Disordered" evidence="2">
    <location>
        <begin position="182"/>
        <end position="220"/>
    </location>
</feature>
<dbReference type="Gene3D" id="3.30.780.10">
    <property type="entry name" value="SUI1-like domain"/>
    <property type="match status" value="1"/>
</dbReference>
<dbReference type="VEuPathDB" id="FungiDB:SCHCODRAFT_02637573"/>
<accession>D8QDE9</accession>
<dbReference type="InterPro" id="IPR015947">
    <property type="entry name" value="PUA-like_sf"/>
</dbReference>
<keyword evidence="5" id="KW-1185">Reference proteome</keyword>
<evidence type="ECO:0000313" key="5">
    <source>
        <dbReference type="Proteomes" id="UP000007431"/>
    </source>
</evidence>
<sequence length="584" mass="64002">MFKKPLGHLKTSSALRSSDRRKLKQRVISTFGCSAEDGDVLVPEGIQSIKFTTHMDAPGVAYLDADDTPLWFSLGKAGDDLIPTVYTLWKRPELLPFVTTPSQVISILIGGADLMRPGVTSYIPGLQKGQLVAVRRLIGGASPKVSPPLAVGHMALSSDELKEDHKGKAVLITHTWKDHLWEMGPKTEPPEDTPLTAPTADVGDANGSSKEPDATPTLKGPVYTPAEVSQLLHLALVQSIATSPPSSFPVPSNTFYASHVLPSRPAFPDLVLPPATSPANLDSAALRQEISLKTSSHKSLAAFLKAAEKAGLLTVKATPKQKNDVMVTSVNTTHPDVTTHRQFPTVREVEEREAKREARKEELSAKEEARGSMLEATELWKPHMHTVPLFVDWGLSTSEQYTFPELKRIFNNWLEAHPEAINPHERAYISLKVPAASSLVAAAYPPNKKGTPPAPEFAKREDILRDLIKQMQPWYEVKHANGERVTRKKGTLKPVNVAHKIRQGRKAATIITGFEPFEMAVNSEEMAEDLRKICASATSVAPGPNKQLEVLVQGKQAKTVVEYLVKKGIPKNWIQTEDQTKGKK</sequence>
<dbReference type="InterPro" id="IPR048247">
    <property type="entry name" value="eIF2D_N"/>
</dbReference>
<dbReference type="GO" id="GO:0001731">
    <property type="term" value="P:formation of translation preinitiation complex"/>
    <property type="evidence" value="ECO:0007669"/>
    <property type="project" value="InterPro"/>
</dbReference>
<evidence type="ECO:0000256" key="1">
    <source>
        <dbReference type="ARBA" id="ARBA00022490"/>
    </source>
</evidence>
<dbReference type="SUPFAM" id="SSF88697">
    <property type="entry name" value="PUA domain-like"/>
    <property type="match status" value="1"/>
</dbReference>
<dbReference type="HOGENOM" id="CLU_012487_1_1_1"/>
<dbReference type="Proteomes" id="UP000007431">
    <property type="component" value="Unassembled WGS sequence"/>
</dbReference>
<dbReference type="CDD" id="cd21156">
    <property type="entry name" value="PUA_eIF2d-like"/>
    <property type="match status" value="1"/>
</dbReference>
<dbReference type="PANTHER" id="PTHR12217">
    <property type="entry name" value="EUKARYOTIC TRANSLATION INITIATION FACTOR 2D"/>
    <property type="match status" value="1"/>
</dbReference>
<dbReference type="InterPro" id="IPR041366">
    <property type="entry name" value="Pre-PUA"/>
</dbReference>
<dbReference type="GO" id="GO:0003743">
    <property type="term" value="F:translation initiation factor activity"/>
    <property type="evidence" value="ECO:0007669"/>
    <property type="project" value="InterPro"/>
</dbReference>
<dbReference type="SUPFAM" id="SSF55159">
    <property type="entry name" value="eIF1-like"/>
    <property type="match status" value="1"/>
</dbReference>
<dbReference type="Pfam" id="PF26292">
    <property type="entry name" value="PUA_elF2D"/>
    <property type="match status" value="1"/>
</dbReference>
<dbReference type="EMBL" id="GL377310">
    <property type="protein sequence ID" value="EFI93666.1"/>
    <property type="molecule type" value="Genomic_DNA"/>
</dbReference>
<organism evidence="5">
    <name type="scientific">Schizophyllum commune (strain H4-8 / FGSC 9210)</name>
    <name type="common">Split gill fungus</name>
    <dbReference type="NCBI Taxonomy" id="578458"/>
    <lineage>
        <taxon>Eukaryota</taxon>
        <taxon>Fungi</taxon>
        <taxon>Dikarya</taxon>
        <taxon>Basidiomycota</taxon>
        <taxon>Agaricomycotina</taxon>
        <taxon>Agaricomycetes</taxon>
        <taxon>Agaricomycetidae</taxon>
        <taxon>Agaricales</taxon>
        <taxon>Schizophyllaceae</taxon>
        <taxon>Schizophyllum</taxon>
    </lineage>
</organism>
<dbReference type="InterPro" id="IPR039757">
    <property type="entry name" value="EIF2D"/>
</dbReference>
<dbReference type="NCBIfam" id="TIGR00451">
    <property type="entry name" value="unchar_dom_2"/>
    <property type="match status" value="1"/>
</dbReference>
<dbReference type="OMA" id="MFLKPYR"/>
<dbReference type="eggNOG" id="KOG2522">
    <property type="taxonomic scope" value="Eukaryota"/>
</dbReference>
<evidence type="ECO:0000259" key="3">
    <source>
        <dbReference type="PROSITE" id="PS50296"/>
    </source>
</evidence>
<dbReference type="PROSITE" id="PS50890">
    <property type="entry name" value="PUA"/>
    <property type="match status" value="1"/>
</dbReference>
<dbReference type="Gene3D" id="3.10.400.20">
    <property type="match status" value="1"/>
</dbReference>
<dbReference type="PANTHER" id="PTHR12217:SF4">
    <property type="entry name" value="EUKARYOTIC TRANSLATION INITIATION FACTOR 2D"/>
    <property type="match status" value="1"/>
</dbReference>
<feature type="region of interest" description="Disordered" evidence="2">
    <location>
        <begin position="350"/>
        <end position="370"/>
    </location>
</feature>
<dbReference type="Pfam" id="PF17832">
    <property type="entry name" value="Pre-PUA"/>
    <property type="match status" value="1"/>
</dbReference>
<feature type="domain" description="SUI1" evidence="3">
    <location>
        <begin position="495"/>
        <end position="568"/>
    </location>
</feature>
<keyword evidence="1" id="KW-0963">Cytoplasm</keyword>